<accession>X0UGD4</accession>
<proteinExistence type="predicted"/>
<dbReference type="AlphaFoldDB" id="X0UGD4"/>
<gene>
    <name evidence="1" type="ORF">S01H1_21912</name>
</gene>
<reference evidence="1" key="1">
    <citation type="journal article" date="2014" name="Front. Microbiol.">
        <title>High frequency of phylogenetically diverse reductive dehalogenase-homologous genes in deep subseafloor sedimentary metagenomes.</title>
        <authorList>
            <person name="Kawai M."/>
            <person name="Futagami T."/>
            <person name="Toyoda A."/>
            <person name="Takaki Y."/>
            <person name="Nishi S."/>
            <person name="Hori S."/>
            <person name="Arai W."/>
            <person name="Tsubouchi T."/>
            <person name="Morono Y."/>
            <person name="Uchiyama I."/>
            <person name="Ito T."/>
            <person name="Fujiyama A."/>
            <person name="Inagaki F."/>
            <person name="Takami H."/>
        </authorList>
    </citation>
    <scope>NUCLEOTIDE SEQUENCE</scope>
    <source>
        <strain evidence="1">Expedition CK06-06</strain>
    </source>
</reference>
<sequence length="228" mass="25682">EEIEAQRARMRLFEDLVNIPEDKLETFISEHDDELDEMFFQLASLTLQATKDPQAREAVNHRIQQGLIFSSYGQKIQAQEAELQAAVESLGKVGADLSREDILKLLVEAPSDDRVVALVNLIRPALDYSFFMLLAEQIDSAEGDKQELLTALRERILDLTQQIDKLQEARVARAASLLKSIIEAQDLDQTLQSALPLIDDLFISILQANIQAAKEGNDQERLLKLETI</sequence>
<protein>
    <submittedName>
        <fullName evidence="1">Uncharacterized protein</fullName>
    </submittedName>
</protein>
<organism evidence="1">
    <name type="scientific">marine sediment metagenome</name>
    <dbReference type="NCBI Taxonomy" id="412755"/>
    <lineage>
        <taxon>unclassified sequences</taxon>
        <taxon>metagenomes</taxon>
        <taxon>ecological metagenomes</taxon>
    </lineage>
</organism>
<dbReference type="EMBL" id="BARS01012250">
    <property type="protein sequence ID" value="GAF98381.1"/>
    <property type="molecule type" value="Genomic_DNA"/>
</dbReference>
<name>X0UGD4_9ZZZZ</name>
<feature type="non-terminal residue" evidence="1">
    <location>
        <position position="1"/>
    </location>
</feature>
<evidence type="ECO:0000313" key="1">
    <source>
        <dbReference type="EMBL" id="GAF98381.1"/>
    </source>
</evidence>
<comment type="caution">
    <text evidence="1">The sequence shown here is derived from an EMBL/GenBank/DDBJ whole genome shotgun (WGS) entry which is preliminary data.</text>
</comment>
<feature type="non-terminal residue" evidence="1">
    <location>
        <position position="228"/>
    </location>
</feature>